<evidence type="ECO:0000256" key="4">
    <source>
        <dbReference type="SAM" id="MobiDB-lite"/>
    </source>
</evidence>
<evidence type="ECO:0000256" key="2">
    <source>
        <dbReference type="ARBA" id="ARBA00022741"/>
    </source>
</evidence>
<dbReference type="Proteomes" id="UP000032287">
    <property type="component" value="Unassembled WGS sequence"/>
</dbReference>
<dbReference type="Gene3D" id="3.40.50.300">
    <property type="entry name" value="P-loop containing nucleotide triphosphate hydrolases"/>
    <property type="match status" value="3"/>
</dbReference>
<dbReference type="PATRIC" id="fig|137591.25.peg.288"/>
<dbReference type="EMBL" id="JWHU01000002">
    <property type="protein sequence ID" value="KIU22324.1"/>
    <property type="molecule type" value="Genomic_DNA"/>
</dbReference>
<dbReference type="RefSeq" id="WP_043710615.1">
    <property type="nucleotide sequence ID" value="NZ_JALOCT010000016.1"/>
</dbReference>
<dbReference type="NCBIfam" id="NF000355">
    <property type="entry name" value="ribo_prot_ABC_F"/>
    <property type="match status" value="1"/>
</dbReference>
<feature type="region of interest" description="Disordered" evidence="4">
    <location>
        <begin position="188"/>
        <end position="214"/>
    </location>
</feature>
<gene>
    <name evidence="6" type="ORF">QX99_00292</name>
</gene>
<dbReference type="PROSITE" id="PS50893">
    <property type="entry name" value="ABC_TRANSPORTER_2"/>
    <property type="match status" value="2"/>
</dbReference>
<keyword evidence="2" id="KW-0547">Nucleotide-binding</keyword>
<comment type="caution">
    <text evidence="6">The sequence shown here is derived from an EMBL/GenBank/DDBJ whole genome shotgun (WGS) entry which is preliminary data.</text>
</comment>
<dbReference type="PANTHER" id="PTHR19211">
    <property type="entry name" value="ATP-BINDING TRANSPORT PROTEIN-RELATED"/>
    <property type="match status" value="1"/>
</dbReference>
<evidence type="ECO:0000313" key="7">
    <source>
        <dbReference type="Proteomes" id="UP000032287"/>
    </source>
</evidence>
<dbReference type="AlphaFoldDB" id="A0A0D1KBJ8"/>
<dbReference type="SMART" id="SM00382">
    <property type="entry name" value="AAA"/>
    <property type="match status" value="2"/>
</dbReference>
<organism evidence="6 7">
    <name type="scientific">Weissella cibaria</name>
    <dbReference type="NCBI Taxonomy" id="137591"/>
    <lineage>
        <taxon>Bacteria</taxon>
        <taxon>Bacillati</taxon>
        <taxon>Bacillota</taxon>
        <taxon>Bacilli</taxon>
        <taxon>Lactobacillales</taxon>
        <taxon>Lactobacillaceae</taxon>
        <taxon>Weissella</taxon>
    </lineage>
</organism>
<feature type="domain" description="ABC transporter" evidence="5">
    <location>
        <begin position="4"/>
        <end position="174"/>
    </location>
</feature>
<dbReference type="PROSITE" id="PS00211">
    <property type="entry name" value="ABC_TRANSPORTER_1"/>
    <property type="match status" value="1"/>
</dbReference>
<dbReference type="GO" id="GO:0016887">
    <property type="term" value="F:ATP hydrolysis activity"/>
    <property type="evidence" value="ECO:0007669"/>
    <property type="project" value="InterPro"/>
</dbReference>
<dbReference type="eggNOG" id="COG0488">
    <property type="taxonomic scope" value="Bacteria"/>
</dbReference>
<sequence length="460" mass="50564">MLHGQIQNLTKQISGDTLFEIDHITIPQTGIVAIVGENGAGKTTLLNILRGADTDYSGTVKLPGFIAFVPQINTVDGESGGEMTRRLISDALVGRPDVLILDEPTSHLDTAQQAWLIKSLRHFKGLVILVSHNRTFLREVATAVWPFENGAVTAFNGNYEGYLAEVATKRDAQMQAYKEYVSEKSRLSQRAREAGERSNRAKKINPHKHSRAEVESIKNNSNGIEKGFAQQRKAFNSRLNRLKKVEKPLSETKLTLQNPVMVRPGKPVITALDVTVSQGERELIQHVTLKVETGHRLAIVGKNGSGKTTLINRLLQGSPGITHADNLRISYANQDLRQLDASKTALANIMLTTDESEQIARNFLGAMGIRLEQVNELVGDMSGGERVRVALVKALLQASDLLVLDEPTNYLDIPALEALTAYLQTTKQAVVLVSHDDQFVTEVATEVFEISEGSLLKHTN</sequence>
<dbReference type="InterPro" id="IPR003593">
    <property type="entry name" value="AAA+_ATPase"/>
</dbReference>
<feature type="compositionally biased region" description="Basic and acidic residues" evidence="4">
    <location>
        <begin position="188"/>
        <end position="199"/>
    </location>
</feature>
<keyword evidence="3 6" id="KW-0067">ATP-binding</keyword>
<dbReference type="InterPro" id="IPR003439">
    <property type="entry name" value="ABC_transporter-like_ATP-bd"/>
</dbReference>
<keyword evidence="7" id="KW-1185">Reference proteome</keyword>
<dbReference type="CDD" id="cd03221">
    <property type="entry name" value="ABCF_EF-3"/>
    <property type="match status" value="2"/>
</dbReference>
<dbReference type="InterPro" id="IPR027417">
    <property type="entry name" value="P-loop_NTPase"/>
</dbReference>
<feature type="domain" description="ABC transporter" evidence="5">
    <location>
        <begin position="269"/>
        <end position="460"/>
    </location>
</feature>
<dbReference type="GO" id="GO:0005524">
    <property type="term" value="F:ATP binding"/>
    <property type="evidence" value="ECO:0007669"/>
    <property type="project" value="UniProtKB-KW"/>
</dbReference>
<dbReference type="Pfam" id="PF00005">
    <property type="entry name" value="ABC_tran"/>
    <property type="match status" value="2"/>
</dbReference>
<dbReference type="PANTHER" id="PTHR19211:SF100">
    <property type="entry name" value="RIBOSOME PROTECTION PROTEIN VMLR"/>
    <property type="match status" value="1"/>
</dbReference>
<accession>A0A0D1KBJ8</accession>
<evidence type="ECO:0000313" key="6">
    <source>
        <dbReference type="EMBL" id="KIU22324.1"/>
    </source>
</evidence>
<evidence type="ECO:0000259" key="5">
    <source>
        <dbReference type="PROSITE" id="PS50893"/>
    </source>
</evidence>
<proteinExistence type="predicted"/>
<reference evidence="6 7" key="1">
    <citation type="journal article" date="2015" name="Microbiology (Mosc.)">
        <title>Genomics of the Weissella cibaria species with an examination of its metabolic traits.</title>
        <authorList>
            <person name="Lynch K.M."/>
            <person name="Lucid A."/>
            <person name="Arendt E.K."/>
            <person name="Sleator R.D."/>
            <person name="Lucey B."/>
            <person name="Coffey A."/>
        </authorList>
    </citation>
    <scope>NUCLEOTIDE SEQUENCE [LARGE SCALE GENOMIC DNA]</scope>
    <source>
        <strain evidence="6 7">MG1</strain>
    </source>
</reference>
<name>A0A0D1KBJ8_9LACO</name>
<dbReference type="InterPro" id="IPR050611">
    <property type="entry name" value="ABCF"/>
</dbReference>
<evidence type="ECO:0000256" key="3">
    <source>
        <dbReference type="ARBA" id="ARBA00022840"/>
    </source>
</evidence>
<dbReference type="InterPro" id="IPR017871">
    <property type="entry name" value="ABC_transporter-like_CS"/>
</dbReference>
<evidence type="ECO:0000256" key="1">
    <source>
        <dbReference type="ARBA" id="ARBA00022737"/>
    </source>
</evidence>
<keyword evidence="1" id="KW-0677">Repeat</keyword>
<protein>
    <submittedName>
        <fullName evidence="6">Putative ABC transporter ATP-binding protein</fullName>
    </submittedName>
</protein>
<dbReference type="SUPFAM" id="SSF52540">
    <property type="entry name" value="P-loop containing nucleoside triphosphate hydrolases"/>
    <property type="match status" value="2"/>
</dbReference>
<feature type="compositionally biased region" description="Basic residues" evidence="4">
    <location>
        <begin position="200"/>
        <end position="210"/>
    </location>
</feature>